<dbReference type="InterPro" id="IPR018640">
    <property type="entry name" value="DUF2063"/>
</dbReference>
<evidence type="ECO:0000313" key="3">
    <source>
        <dbReference type="Proteomes" id="UP000255297"/>
    </source>
</evidence>
<dbReference type="AlphaFoldDB" id="A0A378LSB9"/>
<evidence type="ECO:0000313" key="2">
    <source>
        <dbReference type="EMBL" id="STY29846.1"/>
    </source>
</evidence>
<keyword evidence="3" id="KW-1185">Reference proteome</keyword>
<accession>A0A378LSB9</accession>
<dbReference type="Gene3D" id="1.10.150.690">
    <property type="entry name" value="DUF2063"/>
    <property type="match status" value="1"/>
</dbReference>
<dbReference type="Pfam" id="PF09836">
    <property type="entry name" value="DUF2063"/>
    <property type="match status" value="1"/>
</dbReference>
<dbReference type="OrthoDB" id="4146344at2"/>
<dbReference type="Proteomes" id="UP000255297">
    <property type="component" value="Unassembled WGS sequence"/>
</dbReference>
<dbReference type="RefSeq" id="WP_051635503.1">
    <property type="nucleotide sequence ID" value="NZ_CAAAIS010000001.1"/>
</dbReference>
<reference evidence="2 3" key="1">
    <citation type="submission" date="2018-06" db="EMBL/GenBank/DDBJ databases">
        <authorList>
            <consortium name="Pathogen Informatics"/>
            <person name="Doyle S."/>
        </authorList>
    </citation>
    <scope>NUCLEOTIDE SEQUENCE [LARGE SCALE GENOMIC DNA]</scope>
    <source>
        <strain evidence="2 3">NCTC11532</strain>
    </source>
</reference>
<gene>
    <name evidence="2" type="ORF">NCTC11532_02048</name>
</gene>
<name>A0A378LSB9_9GAMM</name>
<dbReference type="STRING" id="1122170.GCA_000701265_00438"/>
<feature type="domain" description="Putative DNA-binding" evidence="1">
    <location>
        <begin position="11"/>
        <end position="97"/>
    </location>
</feature>
<dbReference type="InterPro" id="IPR044922">
    <property type="entry name" value="DUF2063_N_sf"/>
</dbReference>
<proteinExistence type="predicted"/>
<sequence>MKLSELHSLLQDSILTSEPLINPYLESPPKGSIADRVSIYADGFYARLEEALNSDYSTLAVVLGEEKFSKMSRRYTQEYPSYNFSLNHFGKNLKQFLTEFSPYKKEPYLAEIAAFEWAEYQALISFDATLLSTVDLQSLPVNQWPEMKIQLHPSCALLSLDWNSLALIQAVRKNKSVPSPKKLQSSQCVLIWRRELDVLYRVLKGPEQEMIKGIFNQATFMEICEILSHHMQEDQVATYLVKELHAWIQEGCFIKEAHQEKHFGKS</sequence>
<dbReference type="EMBL" id="UGPB01000001">
    <property type="protein sequence ID" value="STY29846.1"/>
    <property type="molecule type" value="Genomic_DNA"/>
</dbReference>
<evidence type="ECO:0000259" key="1">
    <source>
        <dbReference type="Pfam" id="PF09836"/>
    </source>
</evidence>
<protein>
    <submittedName>
        <fullName evidence="2">Uncharacterized protein conserved in bacteria</fullName>
    </submittedName>
</protein>
<organism evidence="2 3">
    <name type="scientific">Legionella wadsworthii</name>
    <dbReference type="NCBI Taxonomy" id="28088"/>
    <lineage>
        <taxon>Bacteria</taxon>
        <taxon>Pseudomonadati</taxon>
        <taxon>Pseudomonadota</taxon>
        <taxon>Gammaproteobacteria</taxon>
        <taxon>Legionellales</taxon>
        <taxon>Legionellaceae</taxon>
        <taxon>Legionella</taxon>
    </lineage>
</organism>